<organism evidence="4 5">
    <name type="scientific">Mycobacterium syngnathidarum</name>
    <dbReference type="NCBI Taxonomy" id="1908205"/>
    <lineage>
        <taxon>Bacteria</taxon>
        <taxon>Bacillati</taxon>
        <taxon>Actinomycetota</taxon>
        <taxon>Actinomycetes</taxon>
        <taxon>Mycobacteriales</taxon>
        <taxon>Mycobacteriaceae</taxon>
        <taxon>Mycobacterium</taxon>
    </lineage>
</organism>
<name>A0A1S1JZF3_9MYCO</name>
<evidence type="ECO:0000313" key="4">
    <source>
        <dbReference type="EMBL" id="OHT97191.1"/>
    </source>
</evidence>
<proteinExistence type="inferred from homology"/>
<dbReference type="InterPro" id="IPR012337">
    <property type="entry name" value="RNaseH-like_sf"/>
</dbReference>
<dbReference type="Pfam" id="PF22483">
    <property type="entry name" value="Mu-transpos_C_2"/>
    <property type="match status" value="1"/>
</dbReference>
<dbReference type="PANTHER" id="PTHR35004:SF7">
    <property type="entry name" value="INTEGRASE PROTEIN"/>
    <property type="match status" value="1"/>
</dbReference>
<feature type="compositionally biased region" description="Polar residues" evidence="2">
    <location>
        <begin position="482"/>
        <end position="496"/>
    </location>
</feature>
<dbReference type="InterPro" id="IPR001584">
    <property type="entry name" value="Integrase_cat-core"/>
</dbReference>
<dbReference type="EMBL" id="MLHV01000015">
    <property type="protein sequence ID" value="OHT97191.1"/>
    <property type="molecule type" value="Genomic_DNA"/>
</dbReference>
<comment type="similarity">
    <text evidence="1">Belongs to the transposase IS21/IS408/IS1162 family.</text>
</comment>
<reference evidence="4 5" key="1">
    <citation type="submission" date="2016-10" db="EMBL/GenBank/DDBJ databases">
        <title>Evaluation of Human, Animal and Environmental Mycobacterium chelonae Isolates by Core Genome Phylogenomic Analysis, Targeted Gene Comparison, and Anti-microbial Susceptibility Patterns: A Tale of Mistaken Identities.</title>
        <authorList>
            <person name="Fogelson S.B."/>
            <person name="Camus A.C."/>
            <person name="Lorenz W."/>
            <person name="Vasireddy R."/>
            <person name="Vasireddy S."/>
            <person name="Smith T."/>
            <person name="Brown-Elliott B.A."/>
            <person name="Wallace R.J.Jr."/>
            <person name="Hasan N.A."/>
            <person name="Reischl U."/>
            <person name="Sanchez S."/>
        </authorList>
    </citation>
    <scope>NUCLEOTIDE SEQUENCE [LARGE SCALE GENOMIC DNA]</scope>
    <source>
        <strain evidence="4 5">24999</strain>
    </source>
</reference>
<evidence type="ECO:0000313" key="5">
    <source>
        <dbReference type="Proteomes" id="UP000179636"/>
    </source>
</evidence>
<evidence type="ECO:0000259" key="3">
    <source>
        <dbReference type="PROSITE" id="PS50994"/>
    </source>
</evidence>
<dbReference type="RefSeq" id="WP_030538069.1">
    <property type="nucleotide sequence ID" value="NZ_MLHV01000015.1"/>
</dbReference>
<accession>A0A1S1JZF3</accession>
<dbReference type="Proteomes" id="UP000179636">
    <property type="component" value="Unassembled WGS sequence"/>
</dbReference>
<dbReference type="GO" id="GO:0015074">
    <property type="term" value="P:DNA integration"/>
    <property type="evidence" value="ECO:0007669"/>
    <property type="project" value="InterPro"/>
</dbReference>
<dbReference type="SUPFAM" id="SSF53098">
    <property type="entry name" value="Ribonuclease H-like"/>
    <property type="match status" value="1"/>
</dbReference>
<dbReference type="InterPro" id="IPR036397">
    <property type="entry name" value="RNaseH_sf"/>
</dbReference>
<keyword evidence="5" id="KW-1185">Reference proteome</keyword>
<protein>
    <submittedName>
        <fullName evidence="4">Transposase</fullName>
    </submittedName>
</protein>
<feature type="region of interest" description="Disordered" evidence="2">
    <location>
        <begin position="363"/>
        <end position="390"/>
    </location>
</feature>
<dbReference type="OrthoDB" id="92877at2"/>
<dbReference type="PROSITE" id="PS50994">
    <property type="entry name" value="INTEGRASE"/>
    <property type="match status" value="1"/>
</dbReference>
<feature type="compositionally biased region" description="Basic and acidic residues" evidence="2">
    <location>
        <begin position="374"/>
        <end position="390"/>
    </location>
</feature>
<dbReference type="GeneID" id="93807029"/>
<dbReference type="NCBIfam" id="NF033546">
    <property type="entry name" value="transpos_IS21"/>
    <property type="match status" value="1"/>
</dbReference>
<dbReference type="InterPro" id="IPR054353">
    <property type="entry name" value="IstA-like_C"/>
</dbReference>
<evidence type="ECO:0000256" key="2">
    <source>
        <dbReference type="SAM" id="MobiDB-lite"/>
    </source>
</evidence>
<evidence type="ECO:0000256" key="1">
    <source>
        <dbReference type="ARBA" id="ARBA00009277"/>
    </source>
</evidence>
<gene>
    <name evidence="4" type="ORF">BKG61_16710</name>
</gene>
<dbReference type="AlphaFoldDB" id="A0A1S1JZF3"/>
<dbReference type="GO" id="GO:0003676">
    <property type="term" value="F:nucleic acid binding"/>
    <property type="evidence" value="ECO:0007669"/>
    <property type="project" value="InterPro"/>
</dbReference>
<comment type="caution">
    <text evidence="4">The sequence shown here is derived from an EMBL/GenBank/DDBJ whole genome shotgun (WGS) entry which is preliminary data.</text>
</comment>
<feature type="domain" description="Integrase catalytic" evidence="3">
    <location>
        <begin position="113"/>
        <end position="292"/>
    </location>
</feature>
<dbReference type="Pfam" id="PF00665">
    <property type="entry name" value="rve"/>
    <property type="match status" value="1"/>
</dbReference>
<feature type="region of interest" description="Disordered" evidence="2">
    <location>
        <begin position="474"/>
        <end position="513"/>
    </location>
</feature>
<dbReference type="Gene3D" id="3.30.420.10">
    <property type="entry name" value="Ribonuclease H-like superfamily/Ribonuclease H"/>
    <property type="match status" value="1"/>
</dbReference>
<dbReference type="PANTHER" id="PTHR35004">
    <property type="entry name" value="TRANSPOSASE RV3428C-RELATED"/>
    <property type="match status" value="1"/>
</dbReference>
<sequence>MKSSREIMEILEAYDLTGSYRAAAELAGCDHHTVARYVQMRAAGQPPDRRRHRARAIDDFLPKIEELVVRSQGKVRADVIHERIVALGFTGGERTTRRTVAEAKAQFRAGRRRVYRPWVTEPGLWLQYDFGDGPTISGRKTTLFCAWLAWSRFRVVIPIWDKTLPTVAACLDATFRRLGGVPVYVLTDNEKTATIDHVAGIAVRNPEIVEVARHYGTTLRTCLPADPESKGGSEATVRIAKADLLPKEVNLREQYHSFGELESACRQFCTDVNTRVHSSTRRRPVERLAEELQRLHPLPKSPFTAVFGTTRRVNWESTISVEGVRYSVPHTLIDTRVWARFHGEELIVTAVDNDGGAVEVARHRRGQPGSPVLDNDHYPPRPDRDAADRVPKPRTAAELAFLQLGQGANSWLVEAAAAGARRIRAKMAEAVDLSKLHSPDAVDRALGTAAMTGRFADRDLISILDYQVTHEHADPVRRSENHTLQPGTAAWSTFGQTPAPASPATTDDESDDA</sequence>